<dbReference type="Pfam" id="PF11697">
    <property type="entry name" value="DUF3293"/>
    <property type="match status" value="1"/>
</dbReference>
<dbReference type="InterPro" id="IPR021710">
    <property type="entry name" value="DUF3293"/>
</dbReference>
<reference evidence="2 5" key="3">
    <citation type="submission" date="2020-04" db="EMBL/GenBank/DDBJ databases">
        <title>Whole-genome sequencing of Vibrio spp. from China reveals different genetic environments of blaCTX-M-14 among diverse lineages.</title>
        <authorList>
            <person name="Zheng Z."/>
            <person name="Ye L."/>
            <person name="Chen S."/>
        </authorList>
    </citation>
    <scope>NUCLEOTIDE SEQUENCE [LARGE SCALE GENOMIC DNA]</scope>
    <source>
        <strain evidence="2 5">Vb1636</strain>
    </source>
</reference>
<dbReference type="Proteomes" id="UP000714625">
    <property type="component" value="Unassembled WGS sequence"/>
</dbReference>
<protein>
    <submittedName>
        <fullName evidence="3">DUF3293 domain-containing protein</fullName>
    </submittedName>
</protein>
<dbReference type="Proteomes" id="UP000532247">
    <property type="component" value="Unassembled WGS sequence"/>
</dbReference>
<sequence length="135" mass="15560">MIEKSNKNIDASLWNAYSESFFRFEAEWRVSNYAVITAWNPYSNLRSKEENSINNHALEKQLQHVNYAPVTVGDSAFTWYEESFAVELSPEVAVELASDFQQNAIYYVINDQLYLIACSQPKVFHTLGSIKPRLV</sequence>
<evidence type="ECO:0000313" key="4">
    <source>
        <dbReference type="Proteomes" id="UP000532247"/>
    </source>
</evidence>
<evidence type="ECO:0000313" key="3">
    <source>
        <dbReference type="EMBL" id="NOI09252.1"/>
    </source>
</evidence>
<dbReference type="RefSeq" id="WP_005381823.1">
    <property type="nucleotide sequence ID" value="NZ_AP023185.1"/>
</dbReference>
<evidence type="ECO:0000313" key="2">
    <source>
        <dbReference type="EMBL" id="NMR72067.1"/>
    </source>
</evidence>
<evidence type="ECO:0000313" key="1">
    <source>
        <dbReference type="EMBL" id="EGQ9137615.1"/>
    </source>
</evidence>
<gene>
    <name evidence="3" type="ORF">F0254_10285</name>
    <name evidence="1" type="ORF">GHY86_21060</name>
    <name evidence="2" type="ORF">HKB35_00350</name>
</gene>
<reference evidence="3 4" key="1">
    <citation type="submission" date="2019-09" db="EMBL/GenBank/DDBJ databases">
        <title>Draft genome sequencing and comparative genomics of hatchery-associated Vibrios.</title>
        <authorList>
            <person name="Kehlet-Delgado H."/>
            <person name="Mueller R.S."/>
        </authorList>
    </citation>
    <scope>NUCLEOTIDE SEQUENCE [LARGE SCALE GENOMIC DNA]</scope>
    <source>
        <strain evidence="3 4">081416A</strain>
    </source>
</reference>
<dbReference type="STRING" id="663.BAU10_01425"/>
<dbReference type="OrthoDB" id="5604578at2"/>
<accession>A0A0L8CPE1</accession>
<dbReference type="GeneID" id="75168779"/>
<dbReference type="AlphaFoldDB" id="A0A0L8CPE1"/>
<organism evidence="3 4">
    <name type="scientific">Vibrio alginolyticus</name>
    <dbReference type="NCBI Taxonomy" id="663"/>
    <lineage>
        <taxon>Bacteria</taxon>
        <taxon>Pseudomonadati</taxon>
        <taxon>Pseudomonadota</taxon>
        <taxon>Gammaproteobacteria</taxon>
        <taxon>Vibrionales</taxon>
        <taxon>Vibrionaceae</taxon>
        <taxon>Vibrio</taxon>
    </lineage>
</organism>
<dbReference type="EMBL" id="VTYF01000004">
    <property type="protein sequence ID" value="NOI09252.1"/>
    <property type="molecule type" value="Genomic_DNA"/>
</dbReference>
<reference evidence="1" key="2">
    <citation type="submission" date="2019-11" db="EMBL/GenBank/DDBJ databases">
        <authorList>
            <consortium name="PulseNet: The National Subtyping Network for Foodborne Disease Surveillance"/>
            <person name="Tarr C.L."/>
            <person name="Trees E."/>
            <person name="Katz L.S."/>
            <person name="Carleton-Romer H.A."/>
            <person name="Stroika S."/>
            <person name="Kucerova Z."/>
            <person name="Roache K.F."/>
            <person name="Sabol A.L."/>
            <person name="Besser J."/>
            <person name="Gerner-Smidt P."/>
        </authorList>
    </citation>
    <scope>NUCLEOTIDE SEQUENCE</scope>
    <source>
        <strain evidence="1">PNUSAV001129</strain>
    </source>
</reference>
<dbReference type="eggNOG" id="ENOG5033AYA">
    <property type="taxonomic scope" value="Bacteria"/>
</dbReference>
<dbReference type="Proteomes" id="UP000565155">
    <property type="component" value="Unassembled WGS sequence"/>
</dbReference>
<dbReference type="EMBL" id="JABCMA010000001">
    <property type="protein sequence ID" value="NMR72067.1"/>
    <property type="molecule type" value="Genomic_DNA"/>
</dbReference>
<comment type="caution">
    <text evidence="3">The sequence shown here is derived from an EMBL/GenBank/DDBJ whole genome shotgun (WGS) entry which is preliminary data.</text>
</comment>
<name>A0A0L8CPE1_VIBAL</name>
<evidence type="ECO:0000313" key="5">
    <source>
        <dbReference type="Proteomes" id="UP000565155"/>
    </source>
</evidence>
<dbReference type="EMBL" id="AAXMUW010000065">
    <property type="protein sequence ID" value="EGQ9137615.1"/>
    <property type="molecule type" value="Genomic_DNA"/>
</dbReference>
<proteinExistence type="predicted"/>